<accession>A0A0L7M974</accession>
<reference evidence="3" key="2">
    <citation type="submission" date="2006-09" db="EMBL/GenBank/DDBJ databases">
        <title>The genome sequence of Plasmodium falciparum Dd2.</title>
        <authorList>
            <consortium name="The Broad Institute Genome Sequencing Platform"/>
            <person name="Birren B."/>
            <person name="Lander E."/>
            <person name="Galagan J."/>
            <person name="Nusbaum C."/>
            <person name="Devon K."/>
            <person name="Henn M."/>
            <person name="Jaffe D."/>
            <person name="Butler J."/>
            <person name="Alvarez P."/>
            <person name="Gnerre S."/>
            <person name="Grabherr M."/>
            <person name="Kleber M."/>
            <person name="Mauceli E."/>
            <person name="Brockman W."/>
            <person name="MacCallum I.A."/>
            <person name="Rounsley S."/>
            <person name="Young S."/>
            <person name="LaButti K."/>
            <person name="Pushparaj V."/>
            <person name="DeCaprio D."/>
            <person name="Crawford M."/>
            <person name="Koehrsen M."/>
            <person name="Engels R."/>
            <person name="Montgomery P."/>
            <person name="Pearson M."/>
            <person name="Howarth C."/>
            <person name="Larson L."/>
            <person name="Luoma S."/>
            <person name="White J."/>
            <person name="Kodira C."/>
            <person name="Zeng Q."/>
            <person name="O'Leary S."/>
            <person name="Yandava C."/>
            <person name="Alvarado L."/>
            <person name="Wirth D."/>
            <person name="Volkman S."/>
            <person name="Hartl D."/>
        </authorList>
    </citation>
    <scope>NUCLEOTIDE SEQUENCE [LARGE SCALE GENOMIC DNA]</scope>
</reference>
<evidence type="ECO:0000256" key="1">
    <source>
        <dbReference type="SAM" id="Phobius"/>
    </source>
</evidence>
<proteinExistence type="predicted"/>
<gene>
    <name evidence="2" type="ORF">PFDG_05562</name>
</gene>
<evidence type="ECO:0000313" key="3">
    <source>
        <dbReference type="Proteomes" id="UP000054282"/>
    </source>
</evidence>
<name>A0A0L7M974_PLAF4</name>
<evidence type="ECO:0000313" key="2">
    <source>
        <dbReference type="EMBL" id="KOB89160.1"/>
    </source>
</evidence>
<reference evidence="3" key="1">
    <citation type="submission" date="2006-09" db="EMBL/GenBank/DDBJ databases">
        <title>Annotation of Plasmodium falciparum Dd2.</title>
        <authorList>
            <consortium name="The Broad Institute Genome Sequencing Platform"/>
            <person name="Volkman S.K."/>
            <person name="Neafsey D.E."/>
            <person name="Dash A.P."/>
            <person name="Chitnis C.E."/>
            <person name="Hartl D.L."/>
            <person name="Young S.K."/>
            <person name="Zeng Q."/>
            <person name="Koehrsen M."/>
            <person name="Alvarado L."/>
            <person name="Berlin A."/>
            <person name="Borenstein D."/>
            <person name="Chapman S.B."/>
            <person name="Chen Z."/>
            <person name="Engels R."/>
            <person name="Freedman E."/>
            <person name="Gellesch M."/>
            <person name="Goldberg J."/>
            <person name="Griggs A."/>
            <person name="Gujja S."/>
            <person name="Heilman E.R."/>
            <person name="Heiman D.I."/>
            <person name="Howarth C."/>
            <person name="Jen D."/>
            <person name="Larson L."/>
            <person name="Mehta T."/>
            <person name="Neiman D."/>
            <person name="Park D."/>
            <person name="Pearson M."/>
            <person name="Roberts A."/>
            <person name="Saif S."/>
            <person name="Shea T."/>
            <person name="Shenoy N."/>
            <person name="Sisk P."/>
            <person name="Stolte C."/>
            <person name="Sykes S."/>
            <person name="Walk T."/>
            <person name="White J."/>
            <person name="Yandava C."/>
            <person name="Haas B."/>
            <person name="Henn M.R."/>
            <person name="Nusbaum C."/>
            <person name="Birren B."/>
        </authorList>
    </citation>
    <scope>NUCLEOTIDE SEQUENCE [LARGE SCALE GENOMIC DNA]</scope>
</reference>
<feature type="transmembrane region" description="Helical" evidence="1">
    <location>
        <begin position="21"/>
        <end position="42"/>
    </location>
</feature>
<dbReference type="AlphaFoldDB" id="A0A0L7M974"/>
<dbReference type="Proteomes" id="UP000054282">
    <property type="component" value="Unassembled WGS sequence"/>
</dbReference>
<keyword evidence="1" id="KW-0812">Transmembrane</keyword>
<dbReference type="EMBL" id="GG701940">
    <property type="protein sequence ID" value="KOB89160.1"/>
    <property type="molecule type" value="Genomic_DNA"/>
</dbReference>
<organism evidence="2 3">
    <name type="scientific">Plasmodium falciparum (isolate Dd2)</name>
    <dbReference type="NCBI Taxonomy" id="57267"/>
    <lineage>
        <taxon>Eukaryota</taxon>
        <taxon>Sar</taxon>
        <taxon>Alveolata</taxon>
        <taxon>Apicomplexa</taxon>
        <taxon>Aconoidasida</taxon>
        <taxon>Haemosporida</taxon>
        <taxon>Plasmodiidae</taxon>
        <taxon>Plasmodium</taxon>
        <taxon>Plasmodium (Laverania)</taxon>
    </lineage>
</organism>
<sequence>MALQRSSVRRRHSGCAGRPCCPGVFVLSTVCATCMLCVVPALSGGNLFMGILINKYKYK</sequence>
<keyword evidence="1" id="KW-1133">Transmembrane helix</keyword>
<protein>
    <submittedName>
        <fullName evidence="2">Uncharacterized protein</fullName>
    </submittedName>
</protein>
<dbReference type="KEGG" id="pfd:PFDG_05562"/>
<keyword evidence="1" id="KW-0472">Membrane</keyword>